<comment type="caution">
    <text evidence="1">The sequence shown here is derived from an EMBL/GenBank/DDBJ whole genome shotgun (WGS) entry which is preliminary data.</text>
</comment>
<reference evidence="1" key="1">
    <citation type="submission" date="2022-07" db="EMBL/GenBank/DDBJ databases">
        <title>Genome analysis of Parmales, a sister group of diatoms, reveals the evolutionary specialization of diatoms from phago-mixotrophs to photoautotrophs.</title>
        <authorList>
            <person name="Ban H."/>
            <person name="Sato S."/>
            <person name="Yoshikawa S."/>
            <person name="Kazumasa Y."/>
            <person name="Nakamura Y."/>
            <person name="Ichinomiya M."/>
            <person name="Saitoh K."/>
            <person name="Sato N."/>
            <person name="Blanc-Mathieu R."/>
            <person name="Endo H."/>
            <person name="Kuwata A."/>
            <person name="Ogata H."/>
        </authorList>
    </citation>
    <scope>NUCLEOTIDE SEQUENCE</scope>
</reference>
<evidence type="ECO:0000313" key="2">
    <source>
        <dbReference type="Proteomes" id="UP001165082"/>
    </source>
</evidence>
<dbReference type="EMBL" id="BRXZ01001809">
    <property type="protein sequence ID" value="GMH46745.1"/>
    <property type="molecule type" value="Genomic_DNA"/>
</dbReference>
<organism evidence="1 2">
    <name type="scientific">Triparma retinervis</name>
    <dbReference type="NCBI Taxonomy" id="2557542"/>
    <lineage>
        <taxon>Eukaryota</taxon>
        <taxon>Sar</taxon>
        <taxon>Stramenopiles</taxon>
        <taxon>Ochrophyta</taxon>
        <taxon>Bolidophyceae</taxon>
        <taxon>Parmales</taxon>
        <taxon>Triparmaceae</taxon>
        <taxon>Triparma</taxon>
    </lineage>
</organism>
<proteinExistence type="predicted"/>
<sequence length="77" mass="8294">KRVIRFVGREMKQGLRKGDVVVVLGGSGGAFSKYEGMEGDVMCDPGVNSSGEERTLVELRGIDDKIINVRVDALALV</sequence>
<keyword evidence="2" id="KW-1185">Reference proteome</keyword>
<accession>A0A9W7DLM7</accession>
<evidence type="ECO:0000313" key="1">
    <source>
        <dbReference type="EMBL" id="GMH46745.1"/>
    </source>
</evidence>
<gene>
    <name evidence="1" type="ORF">TrRE_jg1656</name>
</gene>
<feature type="non-terminal residue" evidence="1">
    <location>
        <position position="1"/>
    </location>
</feature>
<dbReference type="AlphaFoldDB" id="A0A9W7DLM7"/>
<dbReference type="Proteomes" id="UP001165082">
    <property type="component" value="Unassembled WGS sequence"/>
</dbReference>
<protein>
    <submittedName>
        <fullName evidence="1">Uncharacterized protein</fullName>
    </submittedName>
</protein>
<name>A0A9W7DLM7_9STRA</name>